<keyword evidence="1" id="KW-0812">Transmembrane</keyword>
<dbReference type="PANTHER" id="PTHR31650">
    <property type="entry name" value="O-ACYLTRANSFERASE (WSD1-LIKE) FAMILY PROTEIN"/>
    <property type="match status" value="1"/>
</dbReference>
<dbReference type="Proteomes" id="UP001177140">
    <property type="component" value="Unassembled WGS sequence"/>
</dbReference>
<reference evidence="3" key="1">
    <citation type="submission" date="2022-03" db="EMBL/GenBank/DDBJ databases">
        <title>A functionally conserved STORR gene fusion in Papaver species that diverged 16.8 million years ago.</title>
        <authorList>
            <person name="Catania T."/>
        </authorList>
    </citation>
    <scope>NUCLEOTIDE SEQUENCE</scope>
    <source>
        <strain evidence="3">S-191538</strain>
    </source>
</reference>
<dbReference type="GO" id="GO:0008374">
    <property type="term" value="F:O-acyltransferase activity"/>
    <property type="evidence" value="ECO:0007669"/>
    <property type="project" value="InterPro"/>
</dbReference>
<dbReference type="Pfam" id="PF06974">
    <property type="entry name" value="WS_DGAT_C"/>
    <property type="match status" value="1"/>
</dbReference>
<accession>A0AA41SGA2</accession>
<dbReference type="GO" id="GO:0005886">
    <property type="term" value="C:plasma membrane"/>
    <property type="evidence" value="ECO:0007669"/>
    <property type="project" value="TreeGrafter"/>
</dbReference>
<dbReference type="InterPro" id="IPR045034">
    <property type="entry name" value="O-acyltransferase_WSD1-like"/>
</dbReference>
<proteinExistence type="predicted"/>
<keyword evidence="1" id="KW-0472">Membrane</keyword>
<name>A0AA41SGA2_PAPNU</name>
<evidence type="ECO:0000259" key="2">
    <source>
        <dbReference type="Pfam" id="PF06974"/>
    </source>
</evidence>
<feature type="transmembrane region" description="Helical" evidence="1">
    <location>
        <begin position="6"/>
        <end position="28"/>
    </location>
</feature>
<comment type="caution">
    <text evidence="3">The sequence shown here is derived from an EMBL/GenBank/DDBJ whole genome shotgun (WGS) entry which is preliminary data.</text>
</comment>
<organism evidence="3 4">
    <name type="scientific">Papaver nudicaule</name>
    <name type="common">Iceland poppy</name>
    <dbReference type="NCBI Taxonomy" id="74823"/>
    <lineage>
        <taxon>Eukaryota</taxon>
        <taxon>Viridiplantae</taxon>
        <taxon>Streptophyta</taxon>
        <taxon>Embryophyta</taxon>
        <taxon>Tracheophyta</taxon>
        <taxon>Spermatophyta</taxon>
        <taxon>Magnoliopsida</taxon>
        <taxon>Ranunculales</taxon>
        <taxon>Papaveraceae</taxon>
        <taxon>Papaveroideae</taxon>
        <taxon>Papaver</taxon>
    </lineage>
</organism>
<sequence>MDIHSWVLYLVPYKVLIILLFLLSFPSIRSDDYKSKRKSVLELLAVLKNTVTEFTWSLLKSNVLEDHVSSIRSAKEGVEFRPVSNLSISTVTFSLDEIKQIKAKLGGTVNDIIVGIIFYAIRLYMEATTEGSGNVNGVTISAFFNLDTTNPLEFVFEAQKTITNKKNSLVAHLTGIFIESMRRLRGPEVPITIILQLKILHALNIIYGPVQKVSFANNPIRGFYYTTVNMRITVAAEKELINPKLFNDCTENAFQKILQAAMSTTSSKSNK</sequence>
<protein>
    <recommendedName>
        <fullName evidence="2">O-acyltransferase WSD1 C-terminal domain-containing protein</fullName>
    </recommendedName>
</protein>
<dbReference type="AlphaFoldDB" id="A0AA41SGA2"/>
<evidence type="ECO:0000256" key="1">
    <source>
        <dbReference type="SAM" id="Phobius"/>
    </source>
</evidence>
<gene>
    <name evidence="3" type="ORF">MKW94_011835</name>
</gene>
<evidence type="ECO:0000313" key="3">
    <source>
        <dbReference type="EMBL" id="MCL7036042.1"/>
    </source>
</evidence>
<evidence type="ECO:0000313" key="4">
    <source>
        <dbReference type="Proteomes" id="UP001177140"/>
    </source>
</evidence>
<dbReference type="InterPro" id="IPR009721">
    <property type="entry name" value="O-acyltransferase_WSD1_C"/>
</dbReference>
<keyword evidence="4" id="KW-1185">Reference proteome</keyword>
<feature type="domain" description="O-acyltransferase WSD1 C-terminal" evidence="2">
    <location>
        <begin position="142"/>
        <end position="227"/>
    </location>
</feature>
<dbReference type="GO" id="GO:0019432">
    <property type="term" value="P:triglyceride biosynthetic process"/>
    <property type="evidence" value="ECO:0007669"/>
    <property type="project" value="TreeGrafter"/>
</dbReference>
<dbReference type="PANTHER" id="PTHR31650:SF34">
    <property type="entry name" value="O-ACYLTRANSFERASE WSD1-LIKE ISOFORM X1"/>
    <property type="match status" value="1"/>
</dbReference>
<keyword evidence="1" id="KW-1133">Transmembrane helix</keyword>
<dbReference type="EMBL" id="JAJJMA010163689">
    <property type="protein sequence ID" value="MCL7036042.1"/>
    <property type="molecule type" value="Genomic_DNA"/>
</dbReference>